<protein>
    <recommendedName>
        <fullName evidence="3">Mu-like prophage FluMu protein gp28</fullName>
    </recommendedName>
</protein>
<dbReference type="RefSeq" id="WP_015725108.1">
    <property type="nucleotide sequence ID" value="NC_014972.1"/>
</dbReference>
<gene>
    <name evidence="1" type="ordered locus">Despr_2443</name>
</gene>
<dbReference type="EMBL" id="CP002364">
    <property type="protein sequence ID" value="ADW18582.1"/>
    <property type="molecule type" value="Genomic_DNA"/>
</dbReference>
<organism evidence="1 2">
    <name type="scientific">Desulfobulbus propionicus (strain ATCC 33891 / DSM 2032 / VKM B-1956 / 1pr3)</name>
    <dbReference type="NCBI Taxonomy" id="577650"/>
    <lineage>
        <taxon>Bacteria</taxon>
        <taxon>Pseudomonadati</taxon>
        <taxon>Thermodesulfobacteriota</taxon>
        <taxon>Desulfobulbia</taxon>
        <taxon>Desulfobulbales</taxon>
        <taxon>Desulfobulbaceae</taxon>
        <taxon>Desulfobulbus</taxon>
    </lineage>
</organism>
<keyword evidence="2" id="KW-1185">Reference proteome</keyword>
<name>A0A7U4DQ24_DESPD</name>
<dbReference type="Proteomes" id="UP000006365">
    <property type="component" value="Chromosome"/>
</dbReference>
<evidence type="ECO:0008006" key="3">
    <source>
        <dbReference type="Google" id="ProtNLM"/>
    </source>
</evidence>
<evidence type="ECO:0000313" key="2">
    <source>
        <dbReference type="Proteomes" id="UP000006365"/>
    </source>
</evidence>
<dbReference type="KEGG" id="dpr:Despr_2443"/>
<reference evidence="1 2" key="1">
    <citation type="journal article" date="2011" name="Stand. Genomic Sci.">
        <title>Complete genome sequence of Desulfobulbus propionicus type strain (1pr3).</title>
        <authorList>
            <person name="Pagani I."/>
            <person name="Lapidus A."/>
            <person name="Nolan M."/>
            <person name="Lucas S."/>
            <person name="Hammon N."/>
            <person name="Deshpande S."/>
            <person name="Cheng J.F."/>
            <person name="Chertkov O."/>
            <person name="Davenport K."/>
            <person name="Tapia R."/>
            <person name="Han C."/>
            <person name="Goodwin L."/>
            <person name="Pitluck S."/>
            <person name="Liolios K."/>
            <person name="Mavromatis K."/>
            <person name="Ivanova N."/>
            <person name="Mikhailova N."/>
            <person name="Pati A."/>
            <person name="Chen A."/>
            <person name="Palaniappan K."/>
            <person name="Land M."/>
            <person name="Hauser L."/>
            <person name="Chang Y.J."/>
            <person name="Jeffries C.D."/>
            <person name="Detter J.C."/>
            <person name="Brambilla E."/>
            <person name="Kannan K.P."/>
            <person name="Djao O.D."/>
            <person name="Rohde M."/>
            <person name="Pukall R."/>
            <person name="Spring S."/>
            <person name="Goker M."/>
            <person name="Sikorski J."/>
            <person name="Woyke T."/>
            <person name="Bristow J."/>
            <person name="Eisen J.A."/>
            <person name="Markowitz V."/>
            <person name="Hugenholtz P."/>
            <person name="Kyrpides N.C."/>
            <person name="Klenk H.P."/>
        </authorList>
    </citation>
    <scope>NUCLEOTIDE SEQUENCE [LARGE SCALE GENOMIC DNA]</scope>
    <source>
        <strain evidence="2">ATCC 33891 / DSM 2032 / 1pr3</strain>
    </source>
</reference>
<dbReference type="InterPro" id="IPR012036">
    <property type="entry name" value="Phage_Mu_Gp28"/>
</dbReference>
<accession>A0A7U4DQ24</accession>
<dbReference type="PIRSF" id="PIRSF007056">
    <property type="entry name" value="UCP007056"/>
    <property type="match status" value="1"/>
</dbReference>
<sequence length="508" mass="57735">MSTFTKEDRTNRAPMALLPYQQRWLEDQGEVKIIEKSRRIGLSWAEAADDALLAASRSGMDVWYIGYNKDMAQEFIEDCGDWLGHFNKAASAVEEFVLADEDKDILAFRIRCASGHKIVALSSRPSNLRGKQGKVVIDEAAFHDNLSELIKAAMALLMWGGRVVIISTHDGDTNPFNEVINEVRAGKKPYSLHRVTIDDALAEGLYERICLRLGKPWSQEAEDQWREKLIAQYGSGADEELFCIPSQGSGAFLPRVIIERCMRDDIPILRWACTNEFALQPDPLREAEALEWCEEQLAPLLAKLDPKRRHYAGEDFARLGDLTVLSPLAEQENLTYRQPFVVELSNVPFKEQELIIFFILDRLPRFSFGKFDARGNGQYLAERAMQRYGTGRIEQVMLSEAWYRDEMPRFKSFFEDGTVEVAKDADHLDDYRAIKMIRGVAKLPDTKNKGADGRQRHGDAAIALALAISATRMEITEYAYHPVRKRDFEPGDRHIRTTAGFGTMEGTW</sequence>
<dbReference type="InterPro" id="IPR027417">
    <property type="entry name" value="P-loop_NTPase"/>
</dbReference>
<proteinExistence type="predicted"/>
<dbReference type="AlphaFoldDB" id="A0A7U4DQ24"/>
<evidence type="ECO:0000313" key="1">
    <source>
        <dbReference type="EMBL" id="ADW18582.1"/>
    </source>
</evidence>
<dbReference type="Gene3D" id="3.40.50.300">
    <property type="entry name" value="P-loop containing nucleotide triphosphate hydrolases"/>
    <property type="match status" value="1"/>
</dbReference>
<dbReference type="Gene3D" id="3.30.420.240">
    <property type="match status" value="1"/>
</dbReference>